<dbReference type="EMBL" id="CP159992">
    <property type="protein sequence ID" value="XCP92722.1"/>
    <property type="molecule type" value="Genomic_DNA"/>
</dbReference>
<feature type="signal peptide" evidence="2">
    <location>
        <begin position="1"/>
        <end position="38"/>
    </location>
</feature>
<organism evidence="3">
    <name type="scientific">Paenibacillus sp. AN1007</name>
    <dbReference type="NCBI Taxonomy" id="3151385"/>
    <lineage>
        <taxon>Bacteria</taxon>
        <taxon>Bacillati</taxon>
        <taxon>Bacillota</taxon>
        <taxon>Bacilli</taxon>
        <taxon>Bacillales</taxon>
        <taxon>Paenibacillaceae</taxon>
        <taxon>Paenibacillus</taxon>
    </lineage>
</organism>
<evidence type="ECO:0000313" key="3">
    <source>
        <dbReference type="EMBL" id="XCP92722.1"/>
    </source>
</evidence>
<sequence length="345" mass="37853">MLKKNSARERTSMQKRMHVFLSVLIVFATFSFWPTAHAAVPANTAAPLAVEQYAQLQANALGTSDPDWLAAKLEYFPLGPGTHGWLVYASVQNKQIGYMIISITEQGQLILSEYGHGEQSLYNNELLGQALERQHINLKTLQNGGWKVTRHYAPPLLAYWKVARANHMDMYIDASNGDLLPNAALEHLETSSLSEHDSLNKYPNSPIYAAKSTFTTSSVHVREPFDPSLQLTWLTSEPLRISQVQAQIVGSSSGALVFAAEELNLFYGGPLPVSGHQLWHAETSPEKGSDNLISPGSNSNSGSDSDLNSDSGAAFYVGLGGSNSIERYVPLRQLLRDGGFYMTRP</sequence>
<feature type="compositionally biased region" description="Low complexity" evidence="1">
    <location>
        <begin position="294"/>
        <end position="306"/>
    </location>
</feature>
<feature type="chain" id="PRO_5043952982" evidence="2">
    <location>
        <begin position="39"/>
        <end position="345"/>
    </location>
</feature>
<protein>
    <submittedName>
        <fullName evidence="3">Uncharacterized protein</fullName>
    </submittedName>
</protein>
<dbReference type="RefSeq" id="WP_342555340.1">
    <property type="nucleotide sequence ID" value="NZ_CP159992.1"/>
</dbReference>
<evidence type="ECO:0000256" key="1">
    <source>
        <dbReference type="SAM" id="MobiDB-lite"/>
    </source>
</evidence>
<feature type="region of interest" description="Disordered" evidence="1">
    <location>
        <begin position="281"/>
        <end position="306"/>
    </location>
</feature>
<gene>
    <name evidence="3" type="ORF">ABXS70_15835</name>
</gene>
<keyword evidence="2" id="KW-0732">Signal</keyword>
<name>A0AAU8N701_9BACL</name>
<accession>A0AAU8N701</accession>
<dbReference type="AlphaFoldDB" id="A0AAU8N701"/>
<evidence type="ECO:0000256" key="2">
    <source>
        <dbReference type="SAM" id="SignalP"/>
    </source>
</evidence>
<reference evidence="3" key="1">
    <citation type="submission" date="2024-05" db="EMBL/GenBank/DDBJ databases">
        <title>Draft genome assemblies of 36 bacteria isolated from hibernating arctic ground squirrels.</title>
        <authorList>
            <person name="McKee H."/>
            <person name="Mullen L."/>
            <person name="Drown D.M."/>
            <person name="Duddleston K.N."/>
        </authorList>
    </citation>
    <scope>NUCLEOTIDE SEQUENCE</scope>
    <source>
        <strain evidence="3">AN1007</strain>
    </source>
</reference>
<proteinExistence type="predicted"/>